<name>A0A1Y6CYF3_9GAMM</name>
<dbReference type="Proteomes" id="UP000192923">
    <property type="component" value="Unassembled WGS sequence"/>
</dbReference>
<feature type="domain" description="EAL" evidence="2">
    <location>
        <begin position="117"/>
        <end position="356"/>
    </location>
</feature>
<dbReference type="Pfam" id="PF00563">
    <property type="entry name" value="EAL"/>
    <property type="match status" value="1"/>
</dbReference>
<dbReference type="Gene3D" id="3.20.20.450">
    <property type="entry name" value="EAL domain"/>
    <property type="match status" value="1"/>
</dbReference>
<dbReference type="SUPFAM" id="SSF49879">
    <property type="entry name" value="SMAD/FHA domain"/>
    <property type="match status" value="1"/>
</dbReference>
<organism evidence="3 4">
    <name type="scientific">Methylomagnum ishizawai</name>
    <dbReference type="NCBI Taxonomy" id="1760988"/>
    <lineage>
        <taxon>Bacteria</taxon>
        <taxon>Pseudomonadati</taxon>
        <taxon>Pseudomonadota</taxon>
        <taxon>Gammaproteobacteria</taxon>
        <taxon>Methylococcales</taxon>
        <taxon>Methylococcaceae</taxon>
        <taxon>Methylomagnum</taxon>
    </lineage>
</organism>
<dbReference type="PANTHER" id="PTHR33121">
    <property type="entry name" value="CYCLIC DI-GMP PHOSPHODIESTERASE PDEF"/>
    <property type="match status" value="1"/>
</dbReference>
<accession>A0A1Y6CYF3</accession>
<dbReference type="InterPro" id="IPR001633">
    <property type="entry name" value="EAL_dom"/>
</dbReference>
<dbReference type="STRING" id="1760988.SAMN02949497_2770"/>
<dbReference type="OrthoDB" id="1673646at2"/>
<gene>
    <name evidence="3" type="ORF">SAMN02949497_2770</name>
</gene>
<evidence type="ECO:0000259" key="2">
    <source>
        <dbReference type="PROSITE" id="PS50883"/>
    </source>
</evidence>
<dbReference type="InterPro" id="IPR008984">
    <property type="entry name" value="SMAD_FHA_dom_sf"/>
</dbReference>
<dbReference type="SUPFAM" id="SSF141868">
    <property type="entry name" value="EAL domain-like"/>
    <property type="match status" value="1"/>
</dbReference>
<dbReference type="CDD" id="cd00060">
    <property type="entry name" value="FHA"/>
    <property type="match status" value="1"/>
</dbReference>
<dbReference type="GO" id="GO:0071111">
    <property type="term" value="F:cyclic-guanylate-specific phosphodiesterase activity"/>
    <property type="evidence" value="ECO:0007669"/>
    <property type="project" value="InterPro"/>
</dbReference>
<dbReference type="Pfam" id="PF00498">
    <property type="entry name" value="FHA"/>
    <property type="match status" value="1"/>
</dbReference>
<evidence type="ECO:0000259" key="1">
    <source>
        <dbReference type="PROSITE" id="PS50006"/>
    </source>
</evidence>
<dbReference type="AlphaFoldDB" id="A0A1Y6CYF3"/>
<dbReference type="PROSITE" id="PS50006">
    <property type="entry name" value="FHA_DOMAIN"/>
    <property type="match status" value="1"/>
</dbReference>
<sequence>MAEKNIKTWALEAKGADGEPWVTPLTTSPFRIGRRDDCELRLASDSISRLHAEIRWSEQGIWIKDAGSTNGTFVNFHRISGELQLQSGDTVHFAGLEFRVEGRAEAGAEGSDRTVMVNPYVEKLDQLIARKAVVPHFQPIVDLRDNRIFGHELLGRVGCEGVPSSIPQLFYIAKQLGRDIELSLLFRDTGIEQAVGQKTQGLIFFNTVPREMDLAALDRSLGILRAAAPRIGLALEIHENAITDIGFIRRLKEVLRALDIQLVYDDFGAGQSRLLELMDAPPDILKFDISLVRNIHLRSPASLRMVAALVGMSKDLGVLTLAEGIERVEEAGICRQIGFDLAQGFYFGKPSPSLSR</sequence>
<dbReference type="InterPro" id="IPR035919">
    <property type="entry name" value="EAL_sf"/>
</dbReference>
<dbReference type="EMBL" id="FXAM01000001">
    <property type="protein sequence ID" value="SMF95407.1"/>
    <property type="molecule type" value="Genomic_DNA"/>
</dbReference>
<keyword evidence="4" id="KW-1185">Reference proteome</keyword>
<dbReference type="InterPro" id="IPR000253">
    <property type="entry name" value="FHA_dom"/>
</dbReference>
<dbReference type="SMART" id="SM00052">
    <property type="entry name" value="EAL"/>
    <property type="match status" value="1"/>
</dbReference>
<protein>
    <submittedName>
        <fullName evidence="3">EAL domain, c-di-GMP-specific phosphodiesterase class I (Or its enzymatically inactive variant)</fullName>
    </submittedName>
</protein>
<dbReference type="CDD" id="cd01948">
    <property type="entry name" value="EAL"/>
    <property type="match status" value="1"/>
</dbReference>
<evidence type="ECO:0000313" key="4">
    <source>
        <dbReference type="Proteomes" id="UP000192923"/>
    </source>
</evidence>
<dbReference type="InterPro" id="IPR050706">
    <property type="entry name" value="Cyclic-di-GMP_PDE-like"/>
</dbReference>
<dbReference type="RefSeq" id="WP_085213615.1">
    <property type="nucleotide sequence ID" value="NZ_FXAM01000001.1"/>
</dbReference>
<dbReference type="PANTHER" id="PTHR33121:SF76">
    <property type="entry name" value="SIGNALING PROTEIN"/>
    <property type="match status" value="1"/>
</dbReference>
<dbReference type="SMART" id="SM00240">
    <property type="entry name" value="FHA"/>
    <property type="match status" value="1"/>
</dbReference>
<dbReference type="PROSITE" id="PS50883">
    <property type="entry name" value="EAL"/>
    <property type="match status" value="1"/>
</dbReference>
<feature type="domain" description="FHA" evidence="1">
    <location>
        <begin position="30"/>
        <end position="79"/>
    </location>
</feature>
<reference evidence="3 4" key="1">
    <citation type="submission" date="2016-12" db="EMBL/GenBank/DDBJ databases">
        <authorList>
            <person name="Song W.-J."/>
            <person name="Kurnit D.M."/>
        </authorList>
    </citation>
    <scope>NUCLEOTIDE SEQUENCE [LARGE SCALE GENOMIC DNA]</scope>
    <source>
        <strain evidence="3 4">175</strain>
    </source>
</reference>
<evidence type="ECO:0000313" key="3">
    <source>
        <dbReference type="EMBL" id="SMF95407.1"/>
    </source>
</evidence>
<proteinExistence type="predicted"/>
<dbReference type="Gene3D" id="2.60.200.20">
    <property type="match status" value="1"/>
</dbReference>